<accession>A0A5J5B8G9</accession>
<evidence type="ECO:0000313" key="2">
    <source>
        <dbReference type="Proteomes" id="UP000325577"/>
    </source>
</evidence>
<sequence>MEIPPEDNPLLPRPALIVEPLPVSSFSLPSRSPPPVTTTDPFFYVPRCPRSLVPCRLRSYVPLPDASPGSVKREANNFLIVKREAELLWWMQVIYNS</sequence>
<gene>
    <name evidence="1" type="ORF">F0562_027373</name>
</gene>
<proteinExistence type="predicted"/>
<dbReference type="AlphaFoldDB" id="A0A5J5B8G9"/>
<name>A0A5J5B8G9_9ASTE</name>
<reference evidence="1 2" key="1">
    <citation type="submission" date="2019-09" db="EMBL/GenBank/DDBJ databases">
        <title>A chromosome-level genome assembly of the Chinese tupelo Nyssa sinensis.</title>
        <authorList>
            <person name="Yang X."/>
            <person name="Kang M."/>
            <person name="Yang Y."/>
            <person name="Xiong H."/>
            <person name="Wang M."/>
            <person name="Zhang Z."/>
            <person name="Wang Z."/>
            <person name="Wu H."/>
            <person name="Ma T."/>
            <person name="Liu J."/>
            <person name="Xi Z."/>
        </authorList>
    </citation>
    <scope>NUCLEOTIDE SEQUENCE [LARGE SCALE GENOMIC DNA]</scope>
    <source>
        <strain evidence="1">J267</strain>
        <tissue evidence="1">Leaf</tissue>
    </source>
</reference>
<evidence type="ECO:0000313" key="1">
    <source>
        <dbReference type="EMBL" id="KAA8538047.1"/>
    </source>
</evidence>
<dbReference type="EMBL" id="CM018038">
    <property type="protein sequence ID" value="KAA8538047.1"/>
    <property type="molecule type" value="Genomic_DNA"/>
</dbReference>
<keyword evidence="2" id="KW-1185">Reference proteome</keyword>
<protein>
    <submittedName>
        <fullName evidence="1">Uncharacterized protein</fullName>
    </submittedName>
</protein>
<dbReference type="Proteomes" id="UP000325577">
    <property type="component" value="Linkage Group LG15"/>
</dbReference>
<organism evidence="1 2">
    <name type="scientific">Nyssa sinensis</name>
    <dbReference type="NCBI Taxonomy" id="561372"/>
    <lineage>
        <taxon>Eukaryota</taxon>
        <taxon>Viridiplantae</taxon>
        <taxon>Streptophyta</taxon>
        <taxon>Embryophyta</taxon>
        <taxon>Tracheophyta</taxon>
        <taxon>Spermatophyta</taxon>
        <taxon>Magnoliopsida</taxon>
        <taxon>eudicotyledons</taxon>
        <taxon>Gunneridae</taxon>
        <taxon>Pentapetalae</taxon>
        <taxon>asterids</taxon>
        <taxon>Cornales</taxon>
        <taxon>Nyssaceae</taxon>
        <taxon>Nyssa</taxon>
    </lineage>
</organism>